<gene>
    <name evidence="3" type="primary">Q5A7M9</name>
</gene>
<dbReference type="EMBL" id="LR729162">
    <property type="protein sequence ID" value="VWP01178.1"/>
    <property type="molecule type" value="Genomic_DNA"/>
</dbReference>
<reference evidence="3" key="1">
    <citation type="submission" date="2019-10" db="EMBL/GenBank/DDBJ databases">
        <authorList>
            <person name="Nor Muhammad N."/>
        </authorList>
    </citation>
    <scope>NUCLEOTIDE SEQUENCE</scope>
</reference>
<sequence length="299" mass="33141">MIFISADYRLLPPATGHDILADIKDLFAFIDRDVNGLIQSCQAKYAFEIDSSALAVAGSSSGALCAYLAAMHALPQPKAVVSLYGMGGDMLTWQYVTTKTTPFFRGREMLDPAEFSDFLYPKCQHLPPTSDSPLAYHPPTYHIPGYPANPRQLLGRLYLQLGTFLDYYTGAHEPSLSGSLREILARGGRLSQHSEVDDTNADHSIHIPVEHHHLFPQFNVDSQFPSTFLIHGSADTAVSIRESRALYAQLKSAGIRSELKILEGKEHNFDYDAKAEEEFGQPGGLFEQAVDFLKEHLLL</sequence>
<evidence type="ECO:0000256" key="1">
    <source>
        <dbReference type="ARBA" id="ARBA00022801"/>
    </source>
</evidence>
<accession>A0A5K1K4S8</accession>
<dbReference type="AlphaFoldDB" id="A0A5K1K4S8"/>
<organism evidence="3">
    <name type="scientific">Ganoderma boninense</name>
    <dbReference type="NCBI Taxonomy" id="34458"/>
    <lineage>
        <taxon>Eukaryota</taxon>
        <taxon>Fungi</taxon>
        <taxon>Dikarya</taxon>
        <taxon>Basidiomycota</taxon>
        <taxon>Agaricomycotina</taxon>
        <taxon>Agaricomycetes</taxon>
        <taxon>Polyporales</taxon>
        <taxon>Polyporaceae</taxon>
        <taxon>Ganoderma</taxon>
    </lineage>
</organism>
<protein>
    <submittedName>
        <fullName evidence="3">Glycerol-1-phosphatase</fullName>
    </submittedName>
</protein>
<dbReference type="InterPro" id="IPR050300">
    <property type="entry name" value="GDXG_lipolytic_enzyme"/>
</dbReference>
<dbReference type="PANTHER" id="PTHR48081:SF3">
    <property type="entry name" value="ALPHA_BETA HYDROLASE FOLD-3 DOMAIN-CONTAINING PROTEIN"/>
    <property type="match status" value="1"/>
</dbReference>
<dbReference type="InterPro" id="IPR029058">
    <property type="entry name" value="AB_hydrolase_fold"/>
</dbReference>
<name>A0A5K1K4S8_9APHY</name>
<dbReference type="Gene3D" id="3.40.50.1820">
    <property type="entry name" value="alpha/beta hydrolase"/>
    <property type="match status" value="1"/>
</dbReference>
<dbReference type="InterPro" id="IPR001375">
    <property type="entry name" value="Peptidase_S9_cat"/>
</dbReference>
<dbReference type="Pfam" id="PF00326">
    <property type="entry name" value="Peptidase_S9"/>
    <property type="match status" value="1"/>
</dbReference>
<dbReference type="SUPFAM" id="SSF53474">
    <property type="entry name" value="alpha/beta-Hydrolases"/>
    <property type="match status" value="1"/>
</dbReference>
<dbReference type="GO" id="GO:0008236">
    <property type="term" value="F:serine-type peptidase activity"/>
    <property type="evidence" value="ECO:0007669"/>
    <property type="project" value="InterPro"/>
</dbReference>
<evidence type="ECO:0000259" key="2">
    <source>
        <dbReference type="Pfam" id="PF00326"/>
    </source>
</evidence>
<proteinExistence type="predicted"/>
<dbReference type="GO" id="GO:0006508">
    <property type="term" value="P:proteolysis"/>
    <property type="evidence" value="ECO:0007669"/>
    <property type="project" value="InterPro"/>
</dbReference>
<evidence type="ECO:0000313" key="3">
    <source>
        <dbReference type="EMBL" id="VWP01178.1"/>
    </source>
</evidence>
<dbReference type="PANTHER" id="PTHR48081">
    <property type="entry name" value="AB HYDROLASE SUPERFAMILY PROTEIN C4A8.06C"/>
    <property type="match status" value="1"/>
</dbReference>
<feature type="domain" description="Peptidase S9 prolyl oligopeptidase catalytic" evidence="2">
    <location>
        <begin position="217"/>
        <end position="278"/>
    </location>
</feature>
<keyword evidence="1" id="KW-0378">Hydrolase</keyword>